<keyword evidence="2" id="KW-1185">Reference proteome</keyword>
<gene>
    <name evidence="1" type="ORF">OFUS_LOCUS6789</name>
</gene>
<dbReference type="OrthoDB" id="9971670at2759"/>
<evidence type="ECO:0000313" key="1">
    <source>
        <dbReference type="EMBL" id="CAH1780043.1"/>
    </source>
</evidence>
<evidence type="ECO:0000313" key="2">
    <source>
        <dbReference type="Proteomes" id="UP000749559"/>
    </source>
</evidence>
<name>A0A8J1URD1_OWEFU</name>
<sequence length="229" mass="25727">MKSLVFIVLVAVAHGYVVEQTATCKTAYSTAGLSSNFNETIAHAIHSMTVEGLRLFNPKATEKNCIPTVNHNISADIKVLPYAPSDCIGGDFSTWTMNTLDKILSNIGIDDDGLGPNWSAIERTAHKFHMWDLWMKILQVYQTRVVSNPPTDDVCECLTDTDNNGIYKAVHWVADHYKHGTPITLLNRPIPKLTDAKTWGIWKQRLLWYYTEPALYDAAVYIYCATLAF</sequence>
<proteinExistence type="predicted"/>
<dbReference type="Proteomes" id="UP000749559">
    <property type="component" value="Unassembled WGS sequence"/>
</dbReference>
<organism evidence="1 2">
    <name type="scientific">Owenia fusiformis</name>
    <name type="common">Polychaete worm</name>
    <dbReference type="NCBI Taxonomy" id="6347"/>
    <lineage>
        <taxon>Eukaryota</taxon>
        <taxon>Metazoa</taxon>
        <taxon>Spiralia</taxon>
        <taxon>Lophotrochozoa</taxon>
        <taxon>Annelida</taxon>
        <taxon>Polychaeta</taxon>
        <taxon>Sedentaria</taxon>
        <taxon>Canalipalpata</taxon>
        <taxon>Sabellida</taxon>
        <taxon>Oweniida</taxon>
        <taxon>Oweniidae</taxon>
        <taxon>Owenia</taxon>
    </lineage>
</organism>
<reference evidence="1" key="1">
    <citation type="submission" date="2022-03" db="EMBL/GenBank/DDBJ databases">
        <authorList>
            <person name="Martin C."/>
        </authorList>
    </citation>
    <scope>NUCLEOTIDE SEQUENCE</scope>
</reference>
<dbReference type="AlphaFoldDB" id="A0A8J1URD1"/>
<dbReference type="EMBL" id="CAIIXF020000003">
    <property type="protein sequence ID" value="CAH1780043.1"/>
    <property type="molecule type" value="Genomic_DNA"/>
</dbReference>
<accession>A0A8J1URD1</accession>
<comment type="caution">
    <text evidence="1">The sequence shown here is derived from an EMBL/GenBank/DDBJ whole genome shotgun (WGS) entry which is preliminary data.</text>
</comment>
<protein>
    <submittedName>
        <fullName evidence="1">Uncharacterized protein</fullName>
    </submittedName>
</protein>